<dbReference type="Proteomes" id="UP000180098">
    <property type="component" value="Unassembled WGS sequence"/>
</dbReference>
<evidence type="ECO:0000313" key="2">
    <source>
        <dbReference type="Proteomes" id="UP000180098"/>
    </source>
</evidence>
<comment type="caution">
    <text evidence="1">The sequence shown here is derived from an EMBL/GenBank/DDBJ whole genome shotgun (WGS) entry which is preliminary data.</text>
</comment>
<gene>
    <name evidence="1" type="ORF">BKP35_16840</name>
</gene>
<evidence type="ECO:0000313" key="1">
    <source>
        <dbReference type="EMBL" id="OIJ09337.1"/>
    </source>
</evidence>
<dbReference type="RefSeq" id="WP_071314546.1">
    <property type="nucleotide sequence ID" value="NZ_MLQQ01000045.1"/>
</dbReference>
<name>A0A1S2LC68_9BACI</name>
<keyword evidence="2" id="KW-1185">Reference proteome</keyword>
<dbReference type="AlphaFoldDB" id="A0A1S2LC68"/>
<proteinExistence type="predicted"/>
<dbReference type="EMBL" id="MLQQ01000045">
    <property type="protein sequence ID" value="OIJ09337.1"/>
    <property type="molecule type" value="Genomic_DNA"/>
</dbReference>
<reference evidence="1 2" key="1">
    <citation type="submission" date="2016-10" db="EMBL/GenBank/DDBJ databases">
        <title>Draft genome sequences of four alkaliphilic bacteria belonging to the Anaerobacillus genus.</title>
        <authorList>
            <person name="Bassil N.M."/>
            <person name="Lloyd J.R."/>
        </authorList>
    </citation>
    <scope>NUCLEOTIDE SEQUENCE [LARGE SCALE GENOMIC DNA]</scope>
    <source>
        <strain evidence="1 2">DSM 15340</strain>
    </source>
</reference>
<protein>
    <submittedName>
        <fullName evidence="1">Uncharacterized protein</fullName>
    </submittedName>
</protein>
<organism evidence="1 2">
    <name type="scientific">Anaerobacillus arseniciselenatis</name>
    <dbReference type="NCBI Taxonomy" id="85682"/>
    <lineage>
        <taxon>Bacteria</taxon>
        <taxon>Bacillati</taxon>
        <taxon>Bacillota</taxon>
        <taxon>Bacilli</taxon>
        <taxon>Bacillales</taxon>
        <taxon>Bacillaceae</taxon>
        <taxon>Anaerobacillus</taxon>
    </lineage>
</organism>
<accession>A0A1S2LC68</accession>
<sequence>MDKHILDYTIQILEEHFDTLDFHRKEQRDDCVFIIKEIGRDFSKELNRYRETEEKTSSVEFALEILKRVRGSSNHVNENEGSSSL</sequence>